<dbReference type="InterPro" id="IPR011047">
    <property type="entry name" value="Quinoprotein_ADH-like_sf"/>
</dbReference>
<sequence>MRLSLHLVFLMSVGAAMAAASEPSSLRRHLSEDEESRGFWGSLWNVFFGDGNFEWRPFDGAFSKFSNAWKEDDNNPDDMGAFVFKVTLNDSIPVVENSFAAESLQMTTISRNGLIGDKWNRYAWSSALDNDETLYIGTFNANLNLWNAIKFYIAIARAPLGMKRKALVDGFLRWFHGGPLMDSNGAQIVKSDGEGGFTLEFNAPKDFVGFRSMVNYNGDIYAGSANGADGPNGISRYDFEFYGEGVGAKVFTNAGGDYHMLDDQGNLDAYDKSIRKMCVSEHTNRLFIGTETHECAKVVIYDAALNTFKKIQQTGEHCKLAVSECLYIGDGKMLIGTWQSLGHALYVIDEMNDDAITQVATPAMRGHFSHGVMELRVFKGQLYVGLLSFPSGFALFRTSNLNVLGVGDDEWEIITDDGFAQEQRDQLGARVSGNEYPWSSAEIDGVYLLGTMTVSQRGISLNSQELIGVQPQLWASRDGSTWTLVPHEDQPGHLFGYRTMQSTADGKTLYIGSASSLFERVDRSEFEADIEP</sequence>
<dbReference type="EMBL" id="CAICTM010000056">
    <property type="protein sequence ID" value="CAB9499293.1"/>
    <property type="molecule type" value="Genomic_DNA"/>
</dbReference>
<name>A0A9N8DAA2_9STRA</name>
<evidence type="ECO:0000313" key="2">
    <source>
        <dbReference type="EMBL" id="CAB9499293.1"/>
    </source>
</evidence>
<dbReference type="AlphaFoldDB" id="A0A9N8DAA2"/>
<accession>A0A9N8DAA2</accession>
<reference evidence="2" key="1">
    <citation type="submission" date="2020-06" db="EMBL/GenBank/DDBJ databases">
        <authorList>
            <consortium name="Plant Systems Biology data submission"/>
        </authorList>
    </citation>
    <scope>NUCLEOTIDE SEQUENCE</scope>
    <source>
        <strain evidence="2">D6</strain>
    </source>
</reference>
<dbReference type="Proteomes" id="UP001153069">
    <property type="component" value="Unassembled WGS sequence"/>
</dbReference>
<dbReference type="InterPro" id="IPR001602">
    <property type="entry name" value="UPF0047_YjbQ-like"/>
</dbReference>
<organism evidence="2 3">
    <name type="scientific">Seminavis robusta</name>
    <dbReference type="NCBI Taxonomy" id="568900"/>
    <lineage>
        <taxon>Eukaryota</taxon>
        <taxon>Sar</taxon>
        <taxon>Stramenopiles</taxon>
        <taxon>Ochrophyta</taxon>
        <taxon>Bacillariophyta</taxon>
        <taxon>Bacillariophyceae</taxon>
        <taxon>Bacillariophycidae</taxon>
        <taxon>Naviculales</taxon>
        <taxon>Naviculaceae</taxon>
        <taxon>Seminavis</taxon>
    </lineage>
</organism>
<comment type="caution">
    <text evidence="2">The sequence shown here is derived from an EMBL/GenBank/DDBJ whole genome shotgun (WGS) entry which is preliminary data.</text>
</comment>
<dbReference type="PROSITE" id="PS01314">
    <property type="entry name" value="UPF0047"/>
    <property type="match status" value="1"/>
</dbReference>
<keyword evidence="1" id="KW-0732">Signal</keyword>
<evidence type="ECO:0000313" key="3">
    <source>
        <dbReference type="Proteomes" id="UP001153069"/>
    </source>
</evidence>
<protein>
    <submittedName>
        <fullName evidence="2">Uncharacterized protein</fullName>
    </submittedName>
</protein>
<evidence type="ECO:0000256" key="1">
    <source>
        <dbReference type="SAM" id="SignalP"/>
    </source>
</evidence>
<feature type="signal peptide" evidence="1">
    <location>
        <begin position="1"/>
        <end position="18"/>
    </location>
</feature>
<gene>
    <name evidence="2" type="ORF">SEMRO_57_G033470.1</name>
</gene>
<keyword evidence="3" id="KW-1185">Reference proteome</keyword>
<proteinExistence type="predicted"/>
<dbReference type="SUPFAM" id="SSF50998">
    <property type="entry name" value="Quinoprotein alcohol dehydrogenase-like"/>
    <property type="match status" value="1"/>
</dbReference>
<feature type="chain" id="PRO_5040287378" evidence="1">
    <location>
        <begin position="19"/>
        <end position="532"/>
    </location>
</feature>